<evidence type="ECO:0000259" key="4">
    <source>
        <dbReference type="SMART" id="SM00490"/>
    </source>
</evidence>
<feature type="compositionally biased region" description="Basic and acidic residues" evidence="2">
    <location>
        <begin position="1162"/>
        <end position="1184"/>
    </location>
</feature>
<evidence type="ECO:0000259" key="3">
    <source>
        <dbReference type="SMART" id="SM00487"/>
    </source>
</evidence>
<dbReference type="InterPro" id="IPR011639">
    <property type="entry name" value="MethylTrfase_TaqI-like_dom"/>
</dbReference>
<feature type="region of interest" description="Disordered" evidence="2">
    <location>
        <begin position="1048"/>
        <end position="1075"/>
    </location>
</feature>
<dbReference type="Gene3D" id="3.40.50.150">
    <property type="entry name" value="Vaccinia Virus protein VP39"/>
    <property type="match status" value="1"/>
</dbReference>
<dbReference type="PANTHER" id="PTHR41313:SF1">
    <property type="entry name" value="DNA METHYLASE ADENINE-SPECIFIC DOMAIN-CONTAINING PROTEIN"/>
    <property type="match status" value="1"/>
</dbReference>
<proteinExistence type="predicted"/>
<feature type="compositionally biased region" description="Low complexity" evidence="2">
    <location>
        <begin position="1051"/>
        <end position="1070"/>
    </location>
</feature>
<feature type="region of interest" description="Disordered" evidence="2">
    <location>
        <begin position="76"/>
        <end position="95"/>
    </location>
</feature>
<dbReference type="GO" id="GO:0005524">
    <property type="term" value="F:ATP binding"/>
    <property type="evidence" value="ECO:0007669"/>
    <property type="project" value="InterPro"/>
</dbReference>
<dbReference type="Gene3D" id="1.10.530.10">
    <property type="match status" value="1"/>
</dbReference>
<name>A0A6J5KM96_9CAUD</name>
<sequence>MELNQDLSSFFSSNSGSGPSPKNPPSGTGDLSGFLDAPKQAQRLRPIDAQTLSFIADQEGLTPTQKNVMSALLGQESSNGSNAVTSTDGARGAGQIMPDTFKRYAKGGESIDNEQHNLAVMARIVKDLGTKFGDDPAKIATGYFSGDGNVNAAGNTPWKSDRKDGNGKSVSSYVADVIKRVGNSVVPSAEAKTPDLGKAPKWADVESKPEYQALDDATKAQTKAAYFDYWIKPNAGGQADALRQQFLAAKEPGFMDKAMGVAKDVGGAIVDAVSPTKSVMEGQKIAPAPELPTTSKVPVKPEIRQAFNAQWDAATPEQRAAMSERPDWVGMLARERAGIFERVDANGIKAAEALDTRAEGRRARLVGQGEDPRFAETAAREGARRGVAPGQEIANLGSVAQPSTFDFETKQLFDTNQPTNGLNNPLARGLVKGGAGIAKAVLGVDQFFADALGADQYAKSMKGWGDKIRGKEDALGESGNFMERNFEGAVSSIAQQLPLMISGLKLESEAVPLAGMAMQSFGQEYSDGRAKGQNVAQATTRAAIFAAFEVIGEKFGLHGNMEAMKNVARGKPTEALIGFLTNMLKKELPGEMLTTTGQFGTDKLPGGVGLNQNATFDDYMKQMADTIAQTIMQGGMMGAAGGGAAHVVQFLKDKGPSEGVANADAELVRQQTLNKWNDNGLNGRIEPTVPSMPAEASVSPDGRIEPTLNPESQAQPVTPAEPTAVDVHPTVQAADDIVRELATQAGIPHETVLPTPAKAETSGPDSFSDQDVLDFAQTRAQHLWSKREGTLDDNVDPFTGEVASVGLTPAEQNELNKIEAAGDNVDALRQVFGFGATVASDQSQLATQAQAPAAVPSQTAEQPVPGEPQLPGMEPGMIAATQENPNVQAQTEPQGNGLTPSDQSTPESTIGSDGQPGGPANIVSDQSRAQAGATEVGASTGERHSGLPAEAAVTPPKTEKEAKAKRSQTEGEVEALLNTLPSGGFGPQADESADGRKLTRKLVARLIDKGLSEGKTNEEILGAINNGTRNALSTRAITELDQLITGKRNGTQADQAQQTETQRQEAPAAEPVTGQKFGDQIGELMTFNVNGNEIMVKATVAMPEMKYRDIHHKDGGIVSFELRGPGVNTETGYKAVSGVVYEGQMSDQRLRDMAQQAANANAKKEAPPAKPKTEKEAKARKVKAEPVSEEERLVTAISEISFKKGTVKDFIDANSKADFNRAVELGYLDNSIERPDSKLFPTNKVVYELQEKYYDFPTGKKPVRKKAAPADVTSVAPESEKNSTKTVAQSTENEQNSTQETPNASPVQTQPVSERGASQAQEDDTARNRDSEPVGTGVAATGEGTDRSQSVPRSTDESGNAGTRSAEPSGSESPSTPRDSAGVRPESGTADDHVIDAEDIGKGGLTKKYRDNIAAIKILKALETEGRVATPEERKALAKYVGWGAMKGPFDPENKQWAKQHEELKALLTPEEFRAARKSTLDAHYTSPVAVGAMFDAMQRLGFNGGRVLEPSVGSGNFFGLMPREMRNASALHGVELDSLTSRLVAALYPKAKIAKATGFEDFDIPSEYFDLVIGNPPFGSQPLVDKERSPYSGFSIHNYFLAKGIDKLRPGGIMQVIVSHNFLDAQDDRARKWIGERANLIGAARLPNTAFKENAGTDVVTDILIFQKRAEGEAPNNAAPWQEVTDFETVNPKTGETVTQKVNTYFLGNPRSVLGRQTAGGSMYSANEYTVEATGNLKEQLADWVKELPKNIYDKIDRKADTAVVDMAVPDGLKVGSFYVDASGKVMQRGNDVMGDKTANEWVPKNEAAKKRMTGMIALRDSLRTQMRLERSLDANEGEIEANRAELNKLYDDFLKKFGHLNNQTNRRIFLDDTESQLLQALEFDFDKGISKATAEKEGIEERDASAVKADILKRRVAFPPQDFLTVNSAKDALLASLNYRGKVDGSYMAEVYGKSMDEIVKELGDVVYDDPQAGIVTADEYLAGDVKTKLAEAKAAAQDDAKYKRNVEALEKVIPKDKKPSEISVSIGASFVPAELYQQFVKHITGSDSTASYVKATGQWLVEFRAGSDPALNTGKFGTSELSAQELFKLAMLGRGAVVKKTYRNPDGSTTTVVMEKETEAAREKQNAIKAEWQSWLWNDAARADQLAAIYNDKMNRIVERKFDGQHLSFPGMNPAITLLEHQKNGVWRGLQSYQVLYDHVVGAGKTFEMATLAMEMRRLGISRKPLFVVPNHLTLQWRSEFTRLYPGSNILAATPEDFSADRRERMFSKIITGDWDAVVIGHSSLKKIGLPEQTEKAVLQEQIDEVAAAVEEMKRGRGDRNIIRDMEKIRSNLEAKMKDKLAAIGKRSKVVTFDELGIDAMFIDEMHEFKNLAYNTTMDRNPGMGNPNGSAKAFDLFVKTRWLFDTFGEKTPYITATGTPVSNSLVEMFNMQRYVQYPTLKKEGLHVFDAWAKQFGSVENVYEVAPSGAGYRQSTRFAKFTNLPGLMGLYNTFADTITLDDLRAQEEAQGKRFPVPKMVGNRPVLVVAKRSPAVAALMGMPKAETTESGAIKFDLDLNGEISITKDDKSEKFIAKVGDTLIGSFETEEDARLKIVERAVSPKVTVSPDSILGRFSRLRELTKASKGKINALSLTGEANKAGLDYRLIDPHAADFPGSKINLAVDNMVKVYKQWTKDKGAQLVFCDMSIPLSARASYSSKERRLYVRGDNGSIEMKRGTMHTVPGFESLPFFIVQKGTKDTKTFEVYDAASGALIGTQPTKQDAKEKTAALVADEAKRQRWIEKREATGEISQEQIDDYNNDNDVETENSEAFTREDIAGVSGAASFSVYDDIKAKLIAKGIPEREIAFIHDYSTPVAKDKLFKAVNAGDIRFLLGSTPKMGAGTNVQKRLVGLHHIDAPWRPSDLEQREGRIIRRGNELYERDPDGFEVFIGRYATEQTYDTRRWQILEHKARGIEQLRNFDGTINEIDDIEGEAANSADMKAAASGDPMILEETQLRNDVKRLERLQAAHADEVLAMTRKARDAEQFADKYGPRNLEEVDGLIAATNKNPADKDGWANVTVDGKTYKDKESAADAIAKATSVVRAGMADEAVVKYRGVEFTFGTFGTSLTADSPTGGLGVWTAAESFSGSGFITRMANYVGRLSATKADIEAQIEKSRKDVVALREQAKAPFGQAKDLESAREAYKKVQRALLAKGPDVPESQKAAVAQGIKDQRAKLEKLGLGEAVREFFANNDGNEVTYNAFDDYTAGWEINTKPTERELKNVRSFQSAVARDIGRQGKSVSDNVLHFLPARVRADGGIEEIRAAFGVRLQWFVLNPALPAAEADTWGFFNAGNFHGTTYLRADKVSRPHLAIFGHEIVHQLRKDDPDLYHEFEDAVRRYIDPKGYKHFIENNPSAKLADTQDKKHEEFLAEIGSDAFMEPKFWQSIGNQNPTLLKKVVEIASALIEKVKAALGYNKITEYALTDYNRVVQIAAGILGQYMENQKSKASGDEISFNAKDEPSVSDTVRKVQNNVLQFFGNRGEKDLRTFGKYDRYLSTQFNKALKDPHYGKVFAYVNAMQNEVSLTSIRPAELAPGILHKIDDFKSALTTLAKGRAADKNLTAATHALFAGTLAGGTVTEGKVWTTNELRDNFGLNDAGIALYRQGRAAIDASLDEIAAAEAYAMAQGFVPKGVRRQIIDDPKNAPSFIIPVIIKQVKMLDAAIKSAKDMGADEQAANLEASRNLYLDTKRRIETIFAKAKTLKQAGYAPLMRFGDYTVTVMAIDPETGKVLRDDNGETITEFFGMFETQGEANAAFTKMQADYGEENYRITKGVKAQETHRLYQGISPETLALFAEEVGADTALKKYYQVALTERSALKRRLERKNIAGYSHDLPRVLSNFITSNGRFAAQRYYLRDLNNAIKFIPKEKGDVQDEALKLRDFMMNPNDPAAPVSAGLFAWFLGGSVASAVVNLTQPVLMTGPYLSQFGVATATKAMKTALPYALGKKEITDTDLRAAMKRASQEGIVEAQEIFHLYSQGAQGVSVQLANTLAKVPGVGNKLKASTESVRARSEAFFTLWGMMFSVAESFNRKLTFIAAWEVAKANGEKNPYAFAVRAVNETQGIYNKANRPNLARNATGRVVLTFKQFSLMYVELFNRMAKRGGPEGKRAALIMLAMLMLAAGEEGLPFMQDLNDLIDTLGQLMGYDTNTVRSKRRLAYQILGKELGDLFLYGTSTHLPLDYSGRLGLGNLIPGTGLFKTSAEGNKSRELSEVFGPAAGMAMQVSEAFDAASSGNWRKAAENMAPKAVRDLMAATDMAATGEAKDTKGRKNMDVTLGDAAVKAVGFNPTRVAEASRARGPVMQDKALQKNVESDIVDMWARGLARNDTKLQADAQKKLAEWNAKNPETPVQITPDQLRKAAREYLTEQNARIIKSTPRELRSRAGLDLAK</sequence>
<dbReference type="GO" id="GO:0008168">
    <property type="term" value="F:methyltransferase activity"/>
    <property type="evidence" value="ECO:0007669"/>
    <property type="project" value="InterPro"/>
</dbReference>
<feature type="coiled-coil region" evidence="1">
    <location>
        <begin position="2299"/>
        <end position="2346"/>
    </location>
</feature>
<dbReference type="EMBL" id="LR796162">
    <property type="protein sequence ID" value="CAB4122465.1"/>
    <property type="molecule type" value="Genomic_DNA"/>
</dbReference>
<protein>
    <submittedName>
        <fullName evidence="5">AdoMet_MTases domain containing protein</fullName>
    </submittedName>
</protein>
<dbReference type="SMART" id="SM00490">
    <property type="entry name" value="HELICc"/>
    <property type="match status" value="1"/>
</dbReference>
<keyword evidence="1" id="KW-0175">Coiled coil</keyword>
<evidence type="ECO:0000256" key="1">
    <source>
        <dbReference type="SAM" id="Coils"/>
    </source>
</evidence>
<dbReference type="InterPro" id="IPR052933">
    <property type="entry name" value="DNA_Protect_Modify"/>
</dbReference>
<feature type="region of interest" description="Disordered" evidence="2">
    <location>
        <begin position="1259"/>
        <end position="1395"/>
    </location>
</feature>
<feature type="compositionally biased region" description="Low complexity" evidence="2">
    <location>
        <begin position="8"/>
        <end position="20"/>
    </location>
</feature>
<dbReference type="InterPro" id="IPR001650">
    <property type="entry name" value="Helicase_C-like"/>
</dbReference>
<gene>
    <name evidence="5" type="ORF">UFOVP33_10</name>
</gene>
<feature type="region of interest" description="Disordered" evidence="2">
    <location>
        <begin position="1"/>
        <end position="38"/>
    </location>
</feature>
<dbReference type="PANTHER" id="PTHR41313">
    <property type="entry name" value="ADENINE-SPECIFIC METHYLTRANSFERASE"/>
    <property type="match status" value="1"/>
</dbReference>
<feature type="compositionally biased region" description="Polar residues" evidence="2">
    <location>
        <begin position="881"/>
        <end position="912"/>
    </location>
</feature>
<dbReference type="InterPro" id="IPR027417">
    <property type="entry name" value="P-loop_NTPase"/>
</dbReference>
<feature type="compositionally biased region" description="Low complexity" evidence="2">
    <location>
        <begin position="1334"/>
        <end position="1343"/>
    </location>
</feature>
<organism evidence="5">
    <name type="scientific">uncultured Caudovirales phage</name>
    <dbReference type="NCBI Taxonomy" id="2100421"/>
    <lineage>
        <taxon>Viruses</taxon>
        <taxon>Duplodnaviria</taxon>
        <taxon>Heunggongvirae</taxon>
        <taxon>Uroviricota</taxon>
        <taxon>Caudoviricetes</taxon>
        <taxon>Peduoviridae</taxon>
        <taxon>Maltschvirus</taxon>
        <taxon>Maltschvirus maltsch</taxon>
    </lineage>
</organism>
<feature type="compositionally biased region" description="Polar residues" evidence="2">
    <location>
        <begin position="76"/>
        <end position="88"/>
    </location>
</feature>
<dbReference type="SUPFAM" id="SSF52540">
    <property type="entry name" value="P-loop containing nucleoside triphosphate hydrolases"/>
    <property type="match status" value="2"/>
</dbReference>
<feature type="compositionally biased region" description="Polar residues" evidence="2">
    <location>
        <begin position="1284"/>
        <end position="1320"/>
    </location>
</feature>
<evidence type="ECO:0000256" key="2">
    <source>
        <dbReference type="SAM" id="MobiDB-lite"/>
    </source>
</evidence>
<dbReference type="Pfam" id="PF01464">
    <property type="entry name" value="SLT"/>
    <property type="match status" value="1"/>
</dbReference>
<dbReference type="SMART" id="SM00487">
    <property type="entry name" value="DEXDc"/>
    <property type="match status" value="1"/>
</dbReference>
<dbReference type="CDD" id="cd00254">
    <property type="entry name" value="LT-like"/>
    <property type="match status" value="1"/>
</dbReference>
<dbReference type="InterPro" id="IPR006935">
    <property type="entry name" value="Helicase/UvrB_N"/>
</dbReference>
<dbReference type="InterPro" id="IPR023346">
    <property type="entry name" value="Lysozyme-like_dom_sf"/>
</dbReference>
<feature type="domain" description="Helicase ATP-binding" evidence="3">
    <location>
        <begin position="2177"/>
        <end position="2451"/>
    </location>
</feature>
<dbReference type="SUPFAM" id="SSF53335">
    <property type="entry name" value="S-adenosyl-L-methionine-dependent methyltransferases"/>
    <property type="match status" value="1"/>
</dbReference>
<dbReference type="GO" id="GO:0032259">
    <property type="term" value="P:methylation"/>
    <property type="evidence" value="ECO:0007669"/>
    <property type="project" value="InterPro"/>
</dbReference>
<feature type="region of interest" description="Disordered" evidence="2">
    <location>
        <begin position="678"/>
        <end position="700"/>
    </location>
</feature>
<evidence type="ECO:0000313" key="5">
    <source>
        <dbReference type="EMBL" id="CAB4122465.1"/>
    </source>
</evidence>
<feature type="region of interest" description="Disordered" evidence="2">
    <location>
        <begin position="848"/>
        <end position="972"/>
    </location>
</feature>
<dbReference type="InterPro" id="IPR029063">
    <property type="entry name" value="SAM-dependent_MTases_sf"/>
</dbReference>
<dbReference type="GO" id="GO:0016787">
    <property type="term" value="F:hydrolase activity"/>
    <property type="evidence" value="ECO:0007669"/>
    <property type="project" value="InterPro"/>
</dbReference>
<dbReference type="Pfam" id="PF04851">
    <property type="entry name" value="ResIII"/>
    <property type="match status" value="1"/>
</dbReference>
<dbReference type="Gene3D" id="3.40.50.300">
    <property type="entry name" value="P-loop containing nucleotide triphosphate hydrolases"/>
    <property type="match status" value="2"/>
</dbReference>
<dbReference type="GO" id="GO:0006304">
    <property type="term" value="P:DNA modification"/>
    <property type="evidence" value="ECO:0007669"/>
    <property type="project" value="InterPro"/>
</dbReference>
<reference evidence="5" key="1">
    <citation type="submission" date="2020-04" db="EMBL/GenBank/DDBJ databases">
        <authorList>
            <person name="Chiriac C."/>
            <person name="Salcher M."/>
            <person name="Ghai R."/>
            <person name="Kavagutti S V."/>
        </authorList>
    </citation>
    <scope>NUCLEOTIDE SEQUENCE</scope>
</reference>
<feature type="compositionally biased region" description="Polar residues" evidence="2">
    <location>
        <begin position="1347"/>
        <end position="1378"/>
    </location>
</feature>
<dbReference type="InterPro" id="IPR014001">
    <property type="entry name" value="Helicase_ATP-bd"/>
</dbReference>
<feature type="compositionally biased region" description="Polar residues" evidence="2">
    <location>
        <begin position="848"/>
        <end position="861"/>
    </location>
</feature>
<dbReference type="PROSITE" id="PS00092">
    <property type="entry name" value="N6_MTASE"/>
    <property type="match status" value="1"/>
</dbReference>
<dbReference type="Pfam" id="PF07669">
    <property type="entry name" value="Eco57I"/>
    <property type="match status" value="1"/>
</dbReference>
<dbReference type="InterPro" id="IPR008258">
    <property type="entry name" value="Transglycosylase_SLT_dom_1"/>
</dbReference>
<accession>A0A6J5KM96</accession>
<feature type="compositionally biased region" description="Basic and acidic residues" evidence="2">
    <location>
        <begin position="957"/>
        <end position="969"/>
    </location>
</feature>
<dbReference type="GO" id="GO:0003677">
    <property type="term" value="F:DNA binding"/>
    <property type="evidence" value="ECO:0007669"/>
    <property type="project" value="InterPro"/>
</dbReference>
<dbReference type="PRINTS" id="PR00507">
    <property type="entry name" value="N12N6MTFRASE"/>
</dbReference>
<dbReference type="NCBIfam" id="NF032893">
    <property type="entry name" value="tail-700"/>
    <property type="match status" value="1"/>
</dbReference>
<dbReference type="CDD" id="cd02440">
    <property type="entry name" value="AdoMet_MTases"/>
    <property type="match status" value="1"/>
</dbReference>
<dbReference type="InterPro" id="IPR002052">
    <property type="entry name" value="DNA_methylase_N6_adenine_CS"/>
</dbReference>
<feature type="region of interest" description="Disordered" evidence="2">
    <location>
        <begin position="1153"/>
        <end position="1184"/>
    </location>
</feature>
<dbReference type="SUPFAM" id="SSF53955">
    <property type="entry name" value="Lysozyme-like"/>
    <property type="match status" value="1"/>
</dbReference>
<feature type="domain" description="Helicase C-terminal" evidence="4">
    <location>
        <begin position="2834"/>
        <end position="2919"/>
    </location>
</feature>